<dbReference type="AlphaFoldDB" id="A0A9D4J8S9"/>
<dbReference type="Proteomes" id="UP000828390">
    <property type="component" value="Unassembled WGS sequence"/>
</dbReference>
<feature type="domain" description="B box-type" evidence="2">
    <location>
        <begin position="66"/>
        <end position="107"/>
    </location>
</feature>
<dbReference type="InterPro" id="IPR047153">
    <property type="entry name" value="TRIM45/56/19-like"/>
</dbReference>
<dbReference type="GO" id="GO:0008270">
    <property type="term" value="F:zinc ion binding"/>
    <property type="evidence" value="ECO:0007669"/>
    <property type="project" value="UniProtKB-KW"/>
</dbReference>
<dbReference type="Gene3D" id="3.30.160.60">
    <property type="entry name" value="Classic Zinc Finger"/>
    <property type="match status" value="1"/>
</dbReference>
<keyword evidence="1" id="KW-0863">Zinc-finger</keyword>
<dbReference type="PANTHER" id="PTHR25462">
    <property type="entry name" value="BONUS, ISOFORM C-RELATED"/>
    <property type="match status" value="1"/>
</dbReference>
<keyword evidence="1" id="KW-0862">Zinc</keyword>
<dbReference type="PROSITE" id="PS50119">
    <property type="entry name" value="ZF_BBOX"/>
    <property type="match status" value="2"/>
</dbReference>
<dbReference type="InterPro" id="IPR000315">
    <property type="entry name" value="Znf_B-box"/>
</dbReference>
<reference evidence="3" key="1">
    <citation type="journal article" date="2019" name="bioRxiv">
        <title>The Genome of the Zebra Mussel, Dreissena polymorpha: A Resource for Invasive Species Research.</title>
        <authorList>
            <person name="McCartney M.A."/>
            <person name="Auch B."/>
            <person name="Kono T."/>
            <person name="Mallez S."/>
            <person name="Zhang Y."/>
            <person name="Obille A."/>
            <person name="Becker A."/>
            <person name="Abrahante J.E."/>
            <person name="Garbe J."/>
            <person name="Badalamenti J.P."/>
            <person name="Herman A."/>
            <person name="Mangelson H."/>
            <person name="Liachko I."/>
            <person name="Sullivan S."/>
            <person name="Sone E.D."/>
            <person name="Koren S."/>
            <person name="Silverstein K.A.T."/>
            <person name="Beckman K.B."/>
            <person name="Gohl D.M."/>
        </authorList>
    </citation>
    <scope>NUCLEOTIDE SEQUENCE</scope>
    <source>
        <strain evidence="3">Duluth1</strain>
        <tissue evidence="3">Whole animal</tissue>
    </source>
</reference>
<evidence type="ECO:0000313" key="3">
    <source>
        <dbReference type="EMBL" id="KAH3802730.1"/>
    </source>
</evidence>
<dbReference type="Gene3D" id="2.120.10.30">
    <property type="entry name" value="TolB, C-terminal domain"/>
    <property type="match status" value="1"/>
</dbReference>
<comment type="caution">
    <text evidence="3">The sequence shown here is derived from an EMBL/GenBank/DDBJ whole genome shotgun (WGS) entry which is preliminary data.</text>
</comment>
<evidence type="ECO:0000256" key="1">
    <source>
        <dbReference type="PROSITE-ProRule" id="PRU00024"/>
    </source>
</evidence>
<dbReference type="EMBL" id="JAIWYP010000007">
    <property type="protein sequence ID" value="KAH3802730.1"/>
    <property type="molecule type" value="Genomic_DNA"/>
</dbReference>
<reference evidence="3" key="2">
    <citation type="submission" date="2020-11" db="EMBL/GenBank/DDBJ databases">
        <authorList>
            <person name="McCartney M.A."/>
            <person name="Auch B."/>
            <person name="Kono T."/>
            <person name="Mallez S."/>
            <person name="Becker A."/>
            <person name="Gohl D.M."/>
            <person name="Silverstein K.A.T."/>
            <person name="Koren S."/>
            <person name="Bechman K.B."/>
            <person name="Herman A."/>
            <person name="Abrahante J.E."/>
            <person name="Garbe J."/>
        </authorList>
    </citation>
    <scope>NUCLEOTIDE SEQUENCE</scope>
    <source>
        <strain evidence="3">Duluth1</strain>
        <tissue evidence="3">Whole animal</tissue>
    </source>
</reference>
<protein>
    <recommendedName>
        <fullName evidence="2">B box-type domain-containing protein</fullName>
    </recommendedName>
</protein>
<evidence type="ECO:0000259" key="2">
    <source>
        <dbReference type="PROSITE" id="PS50119"/>
    </source>
</evidence>
<sequence>MSVKQYLCGPCLEEKGEIEGVVYCKECEEPLCGHCKHDHLRIKALKLHKLCDLSDVPPQEIQELLKRLIACPNHETERAVLLCKDHDVTCCNTCALAEHRKCETLKVLADFLHEIKVDCIGLKTVLHDLHQQGESLLEHERTHEELVSEIEKKALSSLQTIKQKLLDIYAQFENEVLSSIADKKKVIGEKMKTNNEKARQFLNDIEQQSTYIEQVEKFGTNEHVVLLQRQLEKNSVCRLKSTVGELEKSRSKSSFKCVEDTSFDRLLLEVKNSLRIEDCTCDVSETGSDTDISHYKPYTKRIPQLQSTKDLSVIPLFDKKKRPEPRSCIWIDKYIVISLHEVNALLVIEEDSDFVLSKFNCDVMPWSVTKTGPTDMVISLPFASKIAFAQLRYGNVHVITELKTRIPYDDVTRNVPLNQYICMSNSTAQIDILNNNGTLLREINISLDMKECALSPLSFCNFNAHNRVLIISNGLKKTLMALKLNGRKVFEKKHQDLFCPRQIAVDPCGNVYVTYYRLTIHQISPIGQHFMTLPLGKETDYPFGICFNNTFDKIALSGGNDLDPYLRVYILLDQCHGLYL</sequence>
<dbReference type="InterPro" id="IPR011042">
    <property type="entry name" value="6-blade_b-propeller_TolB-like"/>
</dbReference>
<keyword evidence="4" id="KW-1185">Reference proteome</keyword>
<accession>A0A9D4J8S9</accession>
<proteinExistence type="predicted"/>
<gene>
    <name evidence="3" type="ORF">DPMN_156410</name>
</gene>
<dbReference type="CDD" id="cd19757">
    <property type="entry name" value="Bbox1"/>
    <property type="match status" value="1"/>
</dbReference>
<feature type="domain" description="B box-type" evidence="2">
    <location>
        <begin position="3"/>
        <end position="53"/>
    </location>
</feature>
<keyword evidence="1" id="KW-0479">Metal-binding</keyword>
<dbReference type="SUPFAM" id="SSF75011">
    <property type="entry name" value="3-carboxy-cis,cis-mucoante lactonizing enzyme"/>
    <property type="match status" value="1"/>
</dbReference>
<dbReference type="PANTHER" id="PTHR25462:SF296">
    <property type="entry name" value="MEIOTIC P26, ISOFORM F"/>
    <property type="match status" value="1"/>
</dbReference>
<organism evidence="3 4">
    <name type="scientific">Dreissena polymorpha</name>
    <name type="common">Zebra mussel</name>
    <name type="synonym">Mytilus polymorpha</name>
    <dbReference type="NCBI Taxonomy" id="45954"/>
    <lineage>
        <taxon>Eukaryota</taxon>
        <taxon>Metazoa</taxon>
        <taxon>Spiralia</taxon>
        <taxon>Lophotrochozoa</taxon>
        <taxon>Mollusca</taxon>
        <taxon>Bivalvia</taxon>
        <taxon>Autobranchia</taxon>
        <taxon>Heteroconchia</taxon>
        <taxon>Euheterodonta</taxon>
        <taxon>Imparidentia</taxon>
        <taxon>Neoheterodontei</taxon>
        <taxon>Myida</taxon>
        <taxon>Dreissenoidea</taxon>
        <taxon>Dreissenidae</taxon>
        <taxon>Dreissena</taxon>
    </lineage>
</organism>
<name>A0A9D4J8S9_DREPO</name>
<evidence type="ECO:0000313" key="4">
    <source>
        <dbReference type="Proteomes" id="UP000828390"/>
    </source>
</evidence>